<proteinExistence type="predicted"/>
<name>A0AA36F7T5_OCTVU</name>
<organism evidence="1 2">
    <name type="scientific">Octopus vulgaris</name>
    <name type="common">Common octopus</name>
    <dbReference type="NCBI Taxonomy" id="6645"/>
    <lineage>
        <taxon>Eukaryota</taxon>
        <taxon>Metazoa</taxon>
        <taxon>Spiralia</taxon>
        <taxon>Lophotrochozoa</taxon>
        <taxon>Mollusca</taxon>
        <taxon>Cephalopoda</taxon>
        <taxon>Coleoidea</taxon>
        <taxon>Octopodiformes</taxon>
        <taxon>Octopoda</taxon>
        <taxon>Incirrata</taxon>
        <taxon>Octopodidae</taxon>
        <taxon>Octopus</taxon>
    </lineage>
</organism>
<evidence type="ECO:0000313" key="2">
    <source>
        <dbReference type="Proteomes" id="UP001162480"/>
    </source>
</evidence>
<keyword evidence="2" id="KW-1185">Reference proteome</keyword>
<gene>
    <name evidence="1" type="ORF">OCTVUL_1B018960</name>
</gene>
<sequence>MKAKILLILHVTGKNFEDIQQILLRCSSHIVRVSMNESKIKSERTFRVQQLGNSPRVQSLF</sequence>
<evidence type="ECO:0000313" key="1">
    <source>
        <dbReference type="EMBL" id="CAI9727627.1"/>
    </source>
</evidence>
<dbReference type="Proteomes" id="UP001162480">
    <property type="component" value="Chromosome 9"/>
</dbReference>
<dbReference type="AlphaFoldDB" id="A0AA36F7T5"/>
<dbReference type="EMBL" id="OX597822">
    <property type="protein sequence ID" value="CAI9727627.1"/>
    <property type="molecule type" value="Genomic_DNA"/>
</dbReference>
<reference evidence="1" key="1">
    <citation type="submission" date="2023-08" db="EMBL/GenBank/DDBJ databases">
        <authorList>
            <person name="Alioto T."/>
            <person name="Alioto T."/>
            <person name="Gomez Garrido J."/>
        </authorList>
    </citation>
    <scope>NUCLEOTIDE SEQUENCE</scope>
</reference>
<protein>
    <submittedName>
        <fullName evidence="1">Uncharacterized protein</fullName>
    </submittedName>
</protein>
<accession>A0AA36F7T5</accession>